<dbReference type="WBParaSite" id="EgrG_002009600">
    <property type="protein sequence ID" value="EgrG_002009600"/>
    <property type="gene ID" value="EgrG_002009600"/>
</dbReference>
<protein>
    <submittedName>
        <fullName evidence="2 4">Uncharacterized protein</fullName>
    </submittedName>
</protein>
<evidence type="ECO:0000313" key="4">
    <source>
        <dbReference type="WBParaSite" id="EgrG_002009600"/>
    </source>
</evidence>
<organism evidence="2">
    <name type="scientific">Echinococcus granulosus</name>
    <name type="common">Hydatid tapeworm</name>
    <dbReference type="NCBI Taxonomy" id="6210"/>
    <lineage>
        <taxon>Eukaryota</taxon>
        <taxon>Metazoa</taxon>
        <taxon>Spiralia</taxon>
        <taxon>Lophotrochozoa</taxon>
        <taxon>Platyhelminthes</taxon>
        <taxon>Cestoda</taxon>
        <taxon>Eucestoda</taxon>
        <taxon>Cyclophyllidea</taxon>
        <taxon>Taeniidae</taxon>
        <taxon>Echinococcus</taxon>
        <taxon>Echinococcus granulosus group</taxon>
    </lineage>
</organism>
<feature type="region of interest" description="Disordered" evidence="1">
    <location>
        <begin position="1"/>
        <end position="37"/>
    </location>
</feature>
<accession>U6FR85</accession>
<name>U6FR85_ECHGR</name>
<dbReference type="AlphaFoldDB" id="U6FR85"/>
<evidence type="ECO:0000313" key="3">
    <source>
        <dbReference type="Proteomes" id="UP000492820"/>
    </source>
</evidence>
<evidence type="ECO:0000256" key="1">
    <source>
        <dbReference type="SAM" id="MobiDB-lite"/>
    </source>
</evidence>
<proteinExistence type="predicted"/>
<gene>
    <name evidence="2" type="ORF">EgrG_002009600</name>
</gene>
<feature type="non-terminal residue" evidence="2">
    <location>
        <position position="1"/>
    </location>
</feature>
<reference evidence="4" key="2">
    <citation type="submission" date="2020-10" db="UniProtKB">
        <authorList>
            <consortium name="WormBaseParasite"/>
        </authorList>
    </citation>
    <scope>IDENTIFICATION</scope>
</reference>
<sequence length="37" mass="3531">DRESAAEGGGGGGEGGEDEGVGGVISHLWDSSVTTPT</sequence>
<dbReference type="EMBL" id="CBLN010003794">
    <property type="protein sequence ID" value="CDI70164.1"/>
    <property type="molecule type" value="Genomic_DNA"/>
</dbReference>
<evidence type="ECO:0000313" key="2">
    <source>
        <dbReference type="EMBL" id="CDI70164.1"/>
    </source>
</evidence>
<dbReference type="Proteomes" id="UP000492820">
    <property type="component" value="Unassembled WGS sequence"/>
</dbReference>
<reference evidence="2 3" key="1">
    <citation type="journal article" date="2013" name="Nature">
        <title>The genomes of four tapeworm species reveal adaptations to parasitism.</title>
        <authorList>
            <person name="Tsai I.J."/>
            <person name="Zarowiecki M."/>
            <person name="Holroyd N."/>
            <person name="Garciarrubio A."/>
            <person name="Sanchez-Flores A."/>
            <person name="Brooks K.L."/>
            <person name="Tracey A."/>
            <person name="Bobes R.J."/>
            <person name="Fragoso G."/>
            <person name="Sciutto E."/>
            <person name="Aslett M."/>
            <person name="Beasley H."/>
            <person name="Bennett H.M."/>
            <person name="Cai J."/>
            <person name="Camicia F."/>
            <person name="Clark R."/>
            <person name="Cucher M."/>
            <person name="De Silva N."/>
            <person name="Day T.A."/>
            <person name="Deplazes P."/>
            <person name="Estrada K."/>
            <person name="Fernandez C."/>
            <person name="Holland P.W."/>
            <person name="Hou J."/>
            <person name="Hu S."/>
            <person name="Huckvale T."/>
            <person name="Hung S.S."/>
            <person name="Kamenetzky L."/>
            <person name="Keane J.A."/>
            <person name="Kiss F."/>
            <person name="Koziol U."/>
            <person name="Lambert O."/>
            <person name="Liu K."/>
            <person name="Luo X."/>
            <person name="Luo Y."/>
            <person name="Macchiaroli N."/>
            <person name="Nichol S."/>
            <person name="Paps J."/>
            <person name="Parkinson J."/>
            <person name="Pouchkina-Stantcheva N."/>
            <person name="Riddiford N."/>
            <person name="Rosenzvit M."/>
            <person name="Salinas G."/>
            <person name="Wasmuth J.D."/>
            <person name="Zamanian M."/>
            <person name="Zheng Y."/>
            <person name="Cai X."/>
            <person name="Soberon X."/>
            <person name="Olson P.D."/>
            <person name="Laclette J.P."/>
            <person name="Brehm K."/>
            <person name="Berriman M."/>
            <person name="Garciarrubio A."/>
            <person name="Bobes R.J."/>
            <person name="Fragoso G."/>
            <person name="Sanchez-Flores A."/>
            <person name="Estrada K."/>
            <person name="Cevallos M.A."/>
            <person name="Morett E."/>
            <person name="Gonzalez V."/>
            <person name="Portillo T."/>
            <person name="Ochoa-Leyva A."/>
            <person name="Jose M.V."/>
            <person name="Sciutto E."/>
            <person name="Landa A."/>
            <person name="Jimenez L."/>
            <person name="Valdes V."/>
            <person name="Carrero J.C."/>
            <person name="Larralde C."/>
            <person name="Morales-Montor J."/>
            <person name="Limon-Lason J."/>
            <person name="Soberon X."/>
            <person name="Laclette J.P."/>
        </authorList>
    </citation>
    <scope>NUCLEOTIDE SEQUENCE [LARGE SCALE GENOMIC DNA]</scope>
</reference>